<comment type="similarity">
    <text evidence="2">Belongs to the binding-protein-dependent transport system permease family. HisMQ subfamily.</text>
</comment>
<dbReference type="Pfam" id="PF00528">
    <property type="entry name" value="BPD_transp_1"/>
    <property type="match status" value="1"/>
</dbReference>
<keyword evidence="5 9" id="KW-0812">Transmembrane</keyword>
<evidence type="ECO:0000256" key="9">
    <source>
        <dbReference type="RuleBase" id="RU363032"/>
    </source>
</evidence>
<organism evidence="11">
    <name type="scientific">Candidatus Actinomarina minuta</name>
    <dbReference type="NCBI Taxonomy" id="1389454"/>
    <lineage>
        <taxon>Bacteria</taxon>
        <taxon>Bacillati</taxon>
        <taxon>Actinomycetota</taxon>
        <taxon>Actinomycetes</taxon>
        <taxon>Candidatus Actinomarinidae</taxon>
        <taxon>Candidatus Actinomarinales</taxon>
        <taxon>Candidatus Actinomarineae</taxon>
        <taxon>Candidatus Actinomarinaceae</taxon>
        <taxon>Candidatus Actinomarina</taxon>
    </lineage>
</organism>
<feature type="transmembrane region" description="Helical" evidence="9">
    <location>
        <begin position="386"/>
        <end position="411"/>
    </location>
</feature>
<dbReference type="PANTHER" id="PTHR30614">
    <property type="entry name" value="MEMBRANE COMPONENT OF AMINO ACID ABC TRANSPORTER"/>
    <property type="match status" value="1"/>
</dbReference>
<feature type="transmembrane region" description="Helical" evidence="9">
    <location>
        <begin position="296"/>
        <end position="317"/>
    </location>
</feature>
<keyword evidence="7 9" id="KW-1133">Transmembrane helix</keyword>
<keyword evidence="6" id="KW-0029">Amino-acid transport</keyword>
<keyword evidence="3 9" id="KW-0813">Transport</keyword>
<dbReference type="SUPFAM" id="SSF161098">
    <property type="entry name" value="MetI-like"/>
    <property type="match status" value="1"/>
</dbReference>
<dbReference type="AlphaFoldDB" id="S5DM66"/>
<evidence type="ECO:0000256" key="6">
    <source>
        <dbReference type="ARBA" id="ARBA00022970"/>
    </source>
</evidence>
<dbReference type="GO" id="GO:0043190">
    <property type="term" value="C:ATP-binding cassette (ABC) transporter complex"/>
    <property type="evidence" value="ECO:0007669"/>
    <property type="project" value="InterPro"/>
</dbReference>
<feature type="transmembrane region" description="Helical" evidence="9">
    <location>
        <begin position="20"/>
        <end position="41"/>
    </location>
</feature>
<dbReference type="InterPro" id="IPR010065">
    <property type="entry name" value="AA_ABC_transptr_permease_3TM"/>
</dbReference>
<evidence type="ECO:0000256" key="2">
    <source>
        <dbReference type="ARBA" id="ARBA00010072"/>
    </source>
</evidence>
<dbReference type="GO" id="GO:0006865">
    <property type="term" value="P:amino acid transport"/>
    <property type="evidence" value="ECO:0007669"/>
    <property type="project" value="UniProtKB-KW"/>
</dbReference>
<reference evidence="11" key="1">
    <citation type="journal article" date="2013" name="Sci. Rep.">
        <title>Metagenomics uncovers a new group of low GC and ultra-small marine Actinobacteria.</title>
        <authorList>
            <person name="Ghai R."/>
            <person name="Mizuno C.M."/>
            <person name="Picazo A."/>
            <person name="Camacho A."/>
            <person name="Rodriguez-Valera F."/>
        </authorList>
    </citation>
    <scope>NUCLEOTIDE SEQUENCE</scope>
</reference>
<evidence type="ECO:0000256" key="7">
    <source>
        <dbReference type="ARBA" id="ARBA00022989"/>
    </source>
</evidence>
<evidence type="ECO:0000256" key="5">
    <source>
        <dbReference type="ARBA" id="ARBA00022692"/>
    </source>
</evidence>
<dbReference type="PROSITE" id="PS50928">
    <property type="entry name" value="ABC_TM1"/>
    <property type="match status" value="1"/>
</dbReference>
<feature type="transmembrane region" description="Helical" evidence="9">
    <location>
        <begin position="132"/>
        <end position="152"/>
    </location>
</feature>
<feature type="transmembrane region" description="Helical" evidence="9">
    <location>
        <begin position="257"/>
        <end position="275"/>
    </location>
</feature>
<dbReference type="EMBL" id="KC811148">
    <property type="protein sequence ID" value="AGQ19989.1"/>
    <property type="molecule type" value="Genomic_DNA"/>
</dbReference>
<dbReference type="NCBIfam" id="TIGR01726">
    <property type="entry name" value="HEQRo_perm_3TM"/>
    <property type="match status" value="1"/>
</dbReference>
<evidence type="ECO:0000256" key="1">
    <source>
        <dbReference type="ARBA" id="ARBA00004651"/>
    </source>
</evidence>
<evidence type="ECO:0000259" key="10">
    <source>
        <dbReference type="PROSITE" id="PS50928"/>
    </source>
</evidence>
<evidence type="ECO:0000256" key="3">
    <source>
        <dbReference type="ARBA" id="ARBA00022448"/>
    </source>
</evidence>
<dbReference type="PANTHER" id="PTHR30614:SF37">
    <property type="entry name" value="AMINO-ACID ABC TRANSPORTER PERMEASE PROTEIN YHDX-RELATED"/>
    <property type="match status" value="1"/>
</dbReference>
<keyword evidence="4" id="KW-1003">Cell membrane</keyword>
<name>S5DM66_9ACTN</name>
<evidence type="ECO:0000256" key="8">
    <source>
        <dbReference type="ARBA" id="ARBA00023136"/>
    </source>
</evidence>
<protein>
    <submittedName>
        <fullName evidence="11">MedDCM-OCT-S45-C3-cds14</fullName>
    </submittedName>
</protein>
<comment type="subcellular location">
    <subcellularLocation>
        <location evidence="1 9">Cell membrane</location>
        <topology evidence="1 9">Multi-pass membrane protein</topology>
    </subcellularLocation>
</comment>
<feature type="domain" description="ABC transmembrane type-1" evidence="10">
    <location>
        <begin position="87"/>
        <end position="507"/>
    </location>
</feature>
<feature type="transmembrane region" description="Helical" evidence="9">
    <location>
        <begin position="215"/>
        <end position="237"/>
    </location>
</feature>
<accession>S5DM66</accession>
<proteinExistence type="inferred from homology"/>
<evidence type="ECO:0000256" key="4">
    <source>
        <dbReference type="ARBA" id="ARBA00022475"/>
    </source>
</evidence>
<dbReference type="InterPro" id="IPR035906">
    <property type="entry name" value="MetI-like_sf"/>
</dbReference>
<dbReference type="InterPro" id="IPR000515">
    <property type="entry name" value="MetI-like"/>
</dbReference>
<keyword evidence="8 9" id="KW-0472">Membrane</keyword>
<feature type="transmembrane region" description="Helical" evidence="9">
    <location>
        <begin position="179"/>
        <end position="194"/>
    </location>
</feature>
<sequence length="519" mass="58871">MLGKVLKNFDIRTFWRDVRFLKWAGQVLFLILFAYSLVLFVQTGINNLQSTNIPFSFDFLGDTPGVSIAEGFETLPDSGLRMLHVGMFNMIRIMIGGIIVATIFGTLLGIARLSSNWIVEKAATALLEVVRNVPLLVQILFFQAFLLAFPRLEERDRGEIMFHVSSKGIAYPWPERQESAFMFFGFLLLTIYLARRVFKWRVSLLEKEGRDTNPFLWSFLTFLVLTFGNWAGGYKLMGIIGLISGYISTVFDSIPSIAYQALFSVIAVFFAFRYIRKQIRNTDTGEIRGILSDDDYFRIILSGVVAVFVVLLMFMPFGQNITYFLEGDELFYKSNWGMPQFFDGIAKRFDFNISGPPVIMSYPEIVQAGTTKFTRYSPDLGKVTTVGYFATWFGVTLYTAIFISEVVRSGIMAISKGQSEAGLSLGLRRRSLLRLIILPQAFRVMLPPMGNQYLNLAKNTSLGVAVAYPEVVAVGQTLYNQEGQTLPVFLVWMIFYCSISLSISSIINYYNRKMKIVER</sequence>
<dbReference type="InterPro" id="IPR043429">
    <property type="entry name" value="ArtM/GltK/GlnP/TcyL/YhdX-like"/>
</dbReference>
<feature type="transmembrane region" description="Helical" evidence="9">
    <location>
        <begin position="489"/>
        <end position="510"/>
    </location>
</feature>
<dbReference type="Gene3D" id="1.10.3720.10">
    <property type="entry name" value="MetI-like"/>
    <property type="match status" value="2"/>
</dbReference>
<feature type="transmembrane region" description="Helical" evidence="9">
    <location>
        <begin position="90"/>
        <end position="111"/>
    </location>
</feature>
<evidence type="ECO:0000313" key="11">
    <source>
        <dbReference type="EMBL" id="AGQ19989.1"/>
    </source>
</evidence>
<dbReference type="GO" id="GO:0022857">
    <property type="term" value="F:transmembrane transporter activity"/>
    <property type="evidence" value="ECO:0007669"/>
    <property type="project" value="InterPro"/>
</dbReference>